<sequence length="220" mass="25381">MPKSKRDKKISLTKTAKKGLETKQNLIEELRKCVDMYKHLFIFSVANMRNNKLKDIRTAWKHSRLFFGKNKVMMIAIGKGSTSEYKDNLHKVSRFLRGEVVDQYFFKEMDFARAGNKAGMALTLDEGPLEQFPHSMEPQLRQLGLPTALKKGVVTLLKDHEVCKEGDTLTPEQARILKLFGIEMAEFRVQIQCMWNSETSDFEKLAEEEAMQDNDEEEGN</sequence>
<dbReference type="AlphaFoldDB" id="A0A8C7PVA0"/>
<evidence type="ECO:0000256" key="3">
    <source>
        <dbReference type="ARBA" id="ARBA00022490"/>
    </source>
</evidence>
<reference evidence="7" key="1">
    <citation type="submission" date="2020-07" db="EMBL/GenBank/DDBJ databases">
        <title>A long reads based de novo assembly of the rainbow trout Arlee double haploid line genome.</title>
        <authorList>
            <person name="Gao G."/>
            <person name="Palti Y."/>
        </authorList>
    </citation>
    <scope>NUCLEOTIDE SEQUENCE [LARGE SCALE GENOMIC DNA]</scope>
</reference>
<dbReference type="Proteomes" id="UP000694395">
    <property type="component" value="Chromosome 17"/>
</dbReference>
<keyword evidence="5" id="KW-0690">Ribosome biogenesis</keyword>
<dbReference type="GO" id="GO:0003723">
    <property type="term" value="F:RNA binding"/>
    <property type="evidence" value="ECO:0007669"/>
    <property type="project" value="TreeGrafter"/>
</dbReference>
<evidence type="ECO:0000256" key="4">
    <source>
        <dbReference type="ARBA" id="ARBA00023242"/>
    </source>
</evidence>
<dbReference type="InterPro" id="IPR033867">
    <property type="entry name" value="Mrt4"/>
</dbReference>
<accession>A0A8C7PVA0</accession>
<proteinExistence type="inferred from homology"/>
<evidence type="ECO:0000256" key="5">
    <source>
        <dbReference type="RuleBase" id="RU364039"/>
    </source>
</evidence>
<dbReference type="PANTHER" id="PTHR45841:SF1">
    <property type="entry name" value="MRNA TURNOVER PROTEIN 4 HOMOLOG"/>
    <property type="match status" value="1"/>
</dbReference>
<dbReference type="GO" id="GO:0006364">
    <property type="term" value="P:rRNA processing"/>
    <property type="evidence" value="ECO:0007669"/>
    <property type="project" value="TreeGrafter"/>
</dbReference>
<comment type="similarity">
    <text evidence="2 5">Belongs to the universal ribosomal protein uL10 family.</text>
</comment>
<dbReference type="InterPro" id="IPR051742">
    <property type="entry name" value="Ribosome_Assembly_uL10"/>
</dbReference>
<evidence type="ECO:0000256" key="2">
    <source>
        <dbReference type="ARBA" id="ARBA00008889"/>
    </source>
</evidence>
<dbReference type="Pfam" id="PF00466">
    <property type="entry name" value="Ribosomal_L10"/>
    <property type="match status" value="1"/>
</dbReference>
<comment type="subcellular location">
    <subcellularLocation>
        <location evidence="5">Cytoplasm</location>
    </subcellularLocation>
    <subcellularLocation>
        <location evidence="5">Nucleus</location>
        <location evidence="5">Nucleolus</location>
    </subcellularLocation>
</comment>
<dbReference type="CDD" id="cd05796">
    <property type="entry name" value="Ribosomal_P0_like"/>
    <property type="match status" value="1"/>
</dbReference>
<dbReference type="PANTHER" id="PTHR45841">
    <property type="entry name" value="MRNA TURNOVER PROTEIN 4 MRTO4"/>
    <property type="match status" value="1"/>
</dbReference>
<dbReference type="FunFam" id="3.90.105.20:FF:000002">
    <property type="entry name" value="Ribosome assembly factor mrt4"/>
    <property type="match status" value="1"/>
</dbReference>
<protein>
    <recommendedName>
        <fullName evidence="5">Ribosome assembly factor mrt4</fullName>
    </recommendedName>
</protein>
<reference evidence="7" key="3">
    <citation type="submission" date="2025-09" db="UniProtKB">
        <authorList>
            <consortium name="Ensembl"/>
        </authorList>
    </citation>
    <scope>IDENTIFICATION</scope>
</reference>
<keyword evidence="8" id="KW-1185">Reference proteome</keyword>
<organism evidence="7 8">
    <name type="scientific">Oncorhynchus mykiss</name>
    <name type="common">Rainbow trout</name>
    <name type="synonym">Salmo gairdneri</name>
    <dbReference type="NCBI Taxonomy" id="8022"/>
    <lineage>
        <taxon>Eukaryota</taxon>
        <taxon>Metazoa</taxon>
        <taxon>Chordata</taxon>
        <taxon>Craniata</taxon>
        <taxon>Vertebrata</taxon>
        <taxon>Euteleostomi</taxon>
        <taxon>Actinopterygii</taxon>
        <taxon>Neopterygii</taxon>
        <taxon>Teleostei</taxon>
        <taxon>Protacanthopterygii</taxon>
        <taxon>Salmoniformes</taxon>
        <taxon>Salmonidae</taxon>
        <taxon>Salmoninae</taxon>
        <taxon>Oncorhynchus</taxon>
    </lineage>
</organism>
<name>A0A8C7PVA0_ONCMY</name>
<dbReference type="GO" id="GO:0000956">
    <property type="term" value="P:nuclear-transcribed mRNA catabolic process"/>
    <property type="evidence" value="ECO:0007669"/>
    <property type="project" value="TreeGrafter"/>
</dbReference>
<feature type="domain" description="Large ribosomal subunit protein uL10-like insertion" evidence="6">
    <location>
        <begin position="112"/>
        <end position="182"/>
    </location>
</feature>
<keyword evidence="4 5" id="KW-0539">Nucleus</keyword>
<dbReference type="InterPro" id="IPR040637">
    <property type="entry name" value="Ribosomal_uL10-like_insert"/>
</dbReference>
<dbReference type="GO" id="GO:0000027">
    <property type="term" value="P:ribosomal large subunit assembly"/>
    <property type="evidence" value="ECO:0007669"/>
    <property type="project" value="InterPro"/>
</dbReference>
<dbReference type="Pfam" id="PF17777">
    <property type="entry name" value="RL10P_insert"/>
    <property type="match status" value="1"/>
</dbReference>
<dbReference type="GO" id="GO:0030687">
    <property type="term" value="C:preribosome, large subunit precursor"/>
    <property type="evidence" value="ECO:0007669"/>
    <property type="project" value="TreeGrafter"/>
</dbReference>
<dbReference type="Gene3D" id="3.90.105.20">
    <property type="match status" value="1"/>
</dbReference>
<evidence type="ECO:0000256" key="1">
    <source>
        <dbReference type="ARBA" id="ARBA00004046"/>
    </source>
</evidence>
<evidence type="ECO:0000313" key="7">
    <source>
        <dbReference type="Ensembl" id="ENSOMYP00000027294.2"/>
    </source>
</evidence>
<dbReference type="InterPro" id="IPR043164">
    <property type="entry name" value="Ribosomal_uL10-like_insert_sf"/>
</dbReference>
<dbReference type="InterPro" id="IPR001790">
    <property type="entry name" value="Ribosomal_uL10"/>
</dbReference>
<dbReference type="Ensembl" id="ENSOMYT00000029832.2">
    <property type="protein sequence ID" value="ENSOMYP00000027294.2"/>
    <property type="gene ID" value="ENSOMYG00000012859.2"/>
</dbReference>
<comment type="function">
    <text evidence="1 5">Component of the ribosome assembly machinery. Nuclear paralog of the ribosomal protein P0, it binds pre-60S subunits at an early stage of assembly in the nucleolus, and is replaced by P0 in cytoplasmic pre-60S subunits and mature 80S ribosomes.</text>
</comment>
<dbReference type="GO" id="GO:0005730">
    <property type="term" value="C:nucleolus"/>
    <property type="evidence" value="ECO:0007669"/>
    <property type="project" value="UniProtKB-SubCell"/>
</dbReference>
<evidence type="ECO:0000259" key="6">
    <source>
        <dbReference type="Pfam" id="PF17777"/>
    </source>
</evidence>
<evidence type="ECO:0000313" key="8">
    <source>
        <dbReference type="Proteomes" id="UP000694395"/>
    </source>
</evidence>
<comment type="subunit">
    <text evidence="5">Associates with the pre-60S ribosomal particle.</text>
</comment>
<reference evidence="7" key="2">
    <citation type="submission" date="2025-08" db="UniProtKB">
        <authorList>
            <consortium name="Ensembl"/>
        </authorList>
    </citation>
    <scope>IDENTIFICATION</scope>
</reference>
<gene>
    <name evidence="7" type="primary">LOC110494425</name>
</gene>
<dbReference type="InterPro" id="IPR043141">
    <property type="entry name" value="Ribosomal_uL10-like_sf"/>
</dbReference>
<dbReference type="SUPFAM" id="SSF160369">
    <property type="entry name" value="Ribosomal protein L10-like"/>
    <property type="match status" value="1"/>
</dbReference>
<dbReference type="GO" id="GO:0005737">
    <property type="term" value="C:cytoplasm"/>
    <property type="evidence" value="ECO:0007669"/>
    <property type="project" value="UniProtKB-SubCell"/>
</dbReference>
<keyword evidence="3 5" id="KW-0963">Cytoplasm</keyword>
<dbReference type="Gene3D" id="3.30.70.1730">
    <property type="match status" value="1"/>
</dbReference>
<dbReference type="GeneTree" id="ENSGT00390000006238"/>